<sequence length="536" mass="59138">MHSPPSDYGYQAWLAKLQARFASIMSSGQPIYTSGVGEQFYTVFFQALPDDLQPVHRCHACRDFFETYGSLITIAADGTWDTPIWDIRDTPPVYQPAVTVIRRLIRKSLPTGVFYSANAVWGNPGDATWQHFSLVPPASLVWDHPAVSAAQAMAMRRQEFALIARAVAEVDVRDLALVIRIIKAEQFPNSEASLAMAEWLIGILRTIHQVDDPRQIQGILWRAVATAPSGFAHIATTALGGFLSDLKDGIPLEVAQHAFERKLDPASYQRPQAAPSAGNVAVAERLVAETGIEAAFARRYARIEDLTLLWRQLPAAPPAVGAGGVFGGVETKQAQRTRRDREYVDARPLAPISMTFRKFRDEVLPTATSIQCYLPPQSLPFAALLTAVDPNAPLIFQWSNAVSWYTYINGSDPSQWGLAPRQWHTITGVCLQPNLWSTPAEAPNHGNGVFFLIHGAQDSNAERVGLTLYPSLLRSVYRPIRATIEAYSKTQVLSGADEATACGYYLHAGKNTWNPLTLRVVDTNGIASDYLLDRWD</sequence>
<gene>
    <name evidence="1" type="ORF">SE17_09935</name>
</gene>
<dbReference type="EMBL" id="LJCR01000271">
    <property type="protein sequence ID" value="KPV53386.1"/>
    <property type="molecule type" value="Genomic_DNA"/>
</dbReference>
<dbReference type="PATRIC" id="fig|186479.3.peg.5588"/>
<name>A0A0P9D2X6_9CHLR</name>
<organism evidence="1 2">
    <name type="scientific">Kouleothrix aurantiaca</name>
    <dbReference type="NCBI Taxonomy" id="186479"/>
    <lineage>
        <taxon>Bacteria</taxon>
        <taxon>Bacillati</taxon>
        <taxon>Chloroflexota</taxon>
        <taxon>Chloroflexia</taxon>
        <taxon>Chloroflexales</taxon>
        <taxon>Roseiflexineae</taxon>
        <taxon>Roseiflexaceae</taxon>
        <taxon>Kouleothrix</taxon>
    </lineage>
</organism>
<dbReference type="Proteomes" id="UP000050509">
    <property type="component" value="Unassembled WGS sequence"/>
</dbReference>
<reference evidence="1 2" key="1">
    <citation type="submission" date="2015-09" db="EMBL/GenBank/DDBJ databases">
        <title>Draft genome sequence of Kouleothrix aurantiaca JCM 19913.</title>
        <authorList>
            <person name="Hemp J."/>
        </authorList>
    </citation>
    <scope>NUCLEOTIDE SEQUENCE [LARGE SCALE GENOMIC DNA]</scope>
    <source>
        <strain evidence="1 2">COM-B</strain>
    </source>
</reference>
<accession>A0A0P9D2X6</accession>
<dbReference type="AlphaFoldDB" id="A0A0P9D2X6"/>
<keyword evidence="2" id="KW-1185">Reference proteome</keyword>
<evidence type="ECO:0000313" key="2">
    <source>
        <dbReference type="Proteomes" id="UP000050509"/>
    </source>
</evidence>
<evidence type="ECO:0000313" key="1">
    <source>
        <dbReference type="EMBL" id="KPV53386.1"/>
    </source>
</evidence>
<comment type="caution">
    <text evidence="1">The sequence shown here is derived from an EMBL/GenBank/DDBJ whole genome shotgun (WGS) entry which is preliminary data.</text>
</comment>
<proteinExistence type="predicted"/>
<protein>
    <submittedName>
        <fullName evidence="1">Uncharacterized protein</fullName>
    </submittedName>
</protein>